<keyword evidence="1" id="KW-1277">Toxin-antitoxin system</keyword>
<name>D6SRW4_9BACT</name>
<protein>
    <submittedName>
        <fullName evidence="2">Post-segregation antitoxin CcdA</fullName>
    </submittedName>
</protein>
<dbReference type="OrthoDB" id="7191115at2"/>
<organism evidence="2 3">
    <name type="scientific">Desulfonatronospira thiodismutans ASO3-1</name>
    <dbReference type="NCBI Taxonomy" id="555779"/>
    <lineage>
        <taxon>Bacteria</taxon>
        <taxon>Pseudomonadati</taxon>
        <taxon>Thermodesulfobacteriota</taxon>
        <taxon>Desulfovibrionia</taxon>
        <taxon>Desulfovibrionales</taxon>
        <taxon>Desulfonatronovibrionaceae</taxon>
        <taxon>Desulfonatronospira</taxon>
    </lineage>
</organism>
<dbReference type="eggNOG" id="COG5302">
    <property type="taxonomic scope" value="Bacteria"/>
</dbReference>
<evidence type="ECO:0000313" key="2">
    <source>
        <dbReference type="EMBL" id="EFI33430.1"/>
    </source>
</evidence>
<keyword evidence="3" id="KW-1185">Reference proteome</keyword>
<accession>D6SRW4</accession>
<dbReference type="AlphaFoldDB" id="D6SRW4"/>
<proteinExistence type="predicted"/>
<dbReference type="RefSeq" id="WP_008870782.1">
    <property type="nucleotide sequence ID" value="NZ_ACJN02000003.1"/>
</dbReference>
<dbReference type="Proteomes" id="UP000005496">
    <property type="component" value="Unassembled WGS sequence"/>
</dbReference>
<dbReference type="EMBL" id="ACJN02000003">
    <property type="protein sequence ID" value="EFI33430.1"/>
    <property type="molecule type" value="Genomic_DNA"/>
</dbReference>
<gene>
    <name evidence="2" type="ORF">Dthio_PD0764</name>
</gene>
<sequence>MENTTRKQPVNLRLRGDLLHKARSSNINLSQTLEQSLQKILKEQDRLTWMKENREAMEAANRYVDEHGLWSDGSRMF</sequence>
<dbReference type="Pfam" id="PF07362">
    <property type="entry name" value="CcdA"/>
    <property type="match status" value="1"/>
</dbReference>
<dbReference type="InterPro" id="IPR009956">
    <property type="entry name" value="Post-segregation_anti-tox_CcdA"/>
</dbReference>
<evidence type="ECO:0000256" key="1">
    <source>
        <dbReference type="ARBA" id="ARBA00022649"/>
    </source>
</evidence>
<reference evidence="2" key="1">
    <citation type="submission" date="2010-05" db="EMBL/GenBank/DDBJ databases">
        <title>The draft genome of Desulfonatronospira thiodismutans ASO3-1.</title>
        <authorList>
            <consortium name="US DOE Joint Genome Institute (JGI-PGF)"/>
            <person name="Lucas S."/>
            <person name="Copeland A."/>
            <person name="Lapidus A."/>
            <person name="Cheng J.-F."/>
            <person name="Bruce D."/>
            <person name="Goodwin L."/>
            <person name="Pitluck S."/>
            <person name="Chertkov O."/>
            <person name="Brettin T."/>
            <person name="Detter J.C."/>
            <person name="Han C."/>
            <person name="Land M.L."/>
            <person name="Hauser L."/>
            <person name="Kyrpides N."/>
            <person name="Mikhailova N."/>
            <person name="Muyzer G."/>
            <person name="Woyke T."/>
        </authorList>
    </citation>
    <scope>NUCLEOTIDE SEQUENCE [LARGE SCALE GENOMIC DNA]</scope>
    <source>
        <strain evidence="2">ASO3-1</strain>
    </source>
</reference>
<comment type="caution">
    <text evidence="2">The sequence shown here is derived from an EMBL/GenBank/DDBJ whole genome shotgun (WGS) entry which is preliminary data.</text>
</comment>
<evidence type="ECO:0000313" key="3">
    <source>
        <dbReference type="Proteomes" id="UP000005496"/>
    </source>
</evidence>